<gene>
    <name evidence="22" type="ORF">SAMN03080615_04084</name>
</gene>
<dbReference type="Proteomes" id="UP000198749">
    <property type="component" value="Unassembled WGS sequence"/>
</dbReference>
<keyword evidence="6" id="KW-0997">Cell inner membrane</keyword>
<evidence type="ECO:0000256" key="13">
    <source>
        <dbReference type="ARBA" id="ARBA00023136"/>
    </source>
</evidence>
<dbReference type="EMBL" id="FOGB01000019">
    <property type="protein sequence ID" value="SER14631.1"/>
    <property type="molecule type" value="Genomic_DNA"/>
</dbReference>
<evidence type="ECO:0000313" key="23">
    <source>
        <dbReference type="Proteomes" id="UP000198749"/>
    </source>
</evidence>
<evidence type="ECO:0000256" key="2">
    <source>
        <dbReference type="ARBA" id="ARBA00007316"/>
    </source>
</evidence>
<dbReference type="PANTHER" id="PTHR32309:SF13">
    <property type="entry name" value="FERRIC ENTEROBACTIN TRANSPORT PROTEIN FEPE"/>
    <property type="match status" value="1"/>
</dbReference>
<reference evidence="23" key="1">
    <citation type="submission" date="2016-10" db="EMBL/GenBank/DDBJ databases">
        <authorList>
            <person name="Varghese N."/>
            <person name="Submissions S."/>
        </authorList>
    </citation>
    <scope>NUCLEOTIDE SEQUENCE [LARGE SCALE GENOMIC DNA]</scope>
    <source>
        <strain evidence="23">DSM 18887</strain>
    </source>
</reference>
<evidence type="ECO:0000256" key="17">
    <source>
        <dbReference type="SAM" id="MobiDB-lite"/>
    </source>
</evidence>
<evidence type="ECO:0000256" key="10">
    <source>
        <dbReference type="ARBA" id="ARBA00022777"/>
    </source>
</evidence>
<feature type="transmembrane region" description="Helical" evidence="18">
    <location>
        <begin position="33"/>
        <end position="51"/>
    </location>
</feature>
<dbReference type="RefSeq" id="WP_091361888.1">
    <property type="nucleotide sequence ID" value="NZ_AP025284.1"/>
</dbReference>
<name>A0A1H9LT43_9GAMM</name>
<organism evidence="22 23">
    <name type="scientific">Amphritea atlantica</name>
    <dbReference type="NCBI Taxonomy" id="355243"/>
    <lineage>
        <taxon>Bacteria</taxon>
        <taxon>Pseudomonadati</taxon>
        <taxon>Pseudomonadota</taxon>
        <taxon>Gammaproteobacteria</taxon>
        <taxon>Oceanospirillales</taxon>
        <taxon>Oceanospirillaceae</taxon>
        <taxon>Amphritea</taxon>
    </lineage>
</organism>
<comment type="similarity">
    <text evidence="2">Belongs to the CpsD/CapB family.</text>
</comment>
<evidence type="ECO:0000313" key="22">
    <source>
        <dbReference type="EMBL" id="SER14631.1"/>
    </source>
</evidence>
<keyword evidence="10" id="KW-0418">Kinase</keyword>
<dbReference type="AlphaFoldDB" id="A0A1H9LT43"/>
<sequence length="737" mass="81864">MDTNKSQETTSRLISDDVIDLRQYWNTINRHKWGIFGFAIVITMLTTLVVFSMKPVYRAEATLLIESKNANVVSIEEVYGLDAGNSEYFLTQFEILKSRQLAERVIEKLNLIDNPEFNQPPGVIASTLSSVKALLPLGVQPEVSEEEQARIKLQEVTTQLIENLTISPIRKTQLVKISYDSFDPLLSAQIANAIGDAYIENNLEARLQLTSKASEWLMERLSGLRDKLKTSEQRLQEYREQEQIVGSDGGFDIANSELDLVSSKLVEARRERMALESLNSQIKRLDKSNPENFELIPAVLQHPLVQSLKGSVLQVELKKSELAKRYGPKHPKMQAAQSELENARRSLNSQILSVVNGIENEYKLALSAERSLQAAVNKTKQDLQSINRKDYRLKELEKEVDANRQLYDTFFTRLSETNATGDLQSANARVSDPAQPPQKPAKPKKGLIMALAFVVSIMFGVMFSFLLEALNNTLKSAQDVENKLDATMLGLLPKLPNKGKNHHQSYTAYLQEQQSAFAESVRTIRTGIVLSALDNPHKVLCCTSSIPGEGKTSLALNLAFSLGQMERVLLIDADMRRPSIARAFGLSGKAAGLSNLVAGTAKLEDSIHHDEQSGIDVLPSGIIPPNPLELLSSRRFAKVLEILETKYDRIVIDTAPTQAVSDALVLAPHVGAMIYVVKADSTNHQLARNGLKRLKEVKAPLIGVVLNQVDIKKAAKYGDDYSGYYDTYGYTAEEQTA</sequence>
<feature type="region of interest" description="Disordered" evidence="17">
    <location>
        <begin position="422"/>
        <end position="442"/>
    </location>
</feature>
<comment type="similarity">
    <text evidence="3">Belongs to the etk/wzc family.</text>
</comment>
<evidence type="ECO:0000256" key="18">
    <source>
        <dbReference type="SAM" id="Phobius"/>
    </source>
</evidence>
<dbReference type="EC" id="2.7.10.2" evidence="4"/>
<feature type="transmembrane region" description="Helical" evidence="18">
    <location>
        <begin position="447"/>
        <end position="467"/>
    </location>
</feature>
<protein>
    <recommendedName>
        <fullName evidence="4">non-specific protein-tyrosine kinase</fullName>
        <ecNumber evidence="4">2.7.10.2</ecNumber>
    </recommendedName>
</protein>
<proteinExistence type="inferred from homology"/>
<dbReference type="FunFam" id="3.40.50.300:FF:000527">
    <property type="entry name" value="Tyrosine-protein kinase etk"/>
    <property type="match status" value="1"/>
</dbReference>
<keyword evidence="16" id="KW-0175">Coiled coil</keyword>
<evidence type="ECO:0000256" key="6">
    <source>
        <dbReference type="ARBA" id="ARBA00022519"/>
    </source>
</evidence>
<dbReference type="Pfam" id="PF13807">
    <property type="entry name" value="GNVR"/>
    <property type="match status" value="1"/>
</dbReference>
<evidence type="ECO:0000259" key="21">
    <source>
        <dbReference type="Pfam" id="PF13807"/>
    </source>
</evidence>
<dbReference type="NCBIfam" id="TIGR01007">
    <property type="entry name" value="eps_fam"/>
    <property type="match status" value="1"/>
</dbReference>
<dbReference type="InterPro" id="IPR003856">
    <property type="entry name" value="LPS_length_determ_N"/>
</dbReference>
<keyword evidence="11" id="KW-0067">ATP-binding</keyword>
<evidence type="ECO:0000256" key="1">
    <source>
        <dbReference type="ARBA" id="ARBA00004429"/>
    </source>
</evidence>
<dbReference type="GO" id="GO:0005524">
    <property type="term" value="F:ATP binding"/>
    <property type="evidence" value="ECO:0007669"/>
    <property type="project" value="UniProtKB-KW"/>
</dbReference>
<dbReference type="PANTHER" id="PTHR32309">
    <property type="entry name" value="TYROSINE-PROTEIN KINASE"/>
    <property type="match status" value="1"/>
</dbReference>
<dbReference type="InterPro" id="IPR050445">
    <property type="entry name" value="Bact_polysacc_biosynth/exp"/>
</dbReference>
<evidence type="ECO:0000256" key="14">
    <source>
        <dbReference type="ARBA" id="ARBA00023137"/>
    </source>
</evidence>
<dbReference type="GO" id="GO:0005886">
    <property type="term" value="C:plasma membrane"/>
    <property type="evidence" value="ECO:0007669"/>
    <property type="project" value="UniProtKB-SubCell"/>
</dbReference>
<evidence type="ECO:0000256" key="9">
    <source>
        <dbReference type="ARBA" id="ARBA00022741"/>
    </source>
</evidence>
<evidence type="ECO:0000259" key="19">
    <source>
        <dbReference type="Pfam" id="PF02706"/>
    </source>
</evidence>
<feature type="coiled-coil region" evidence="16">
    <location>
        <begin position="333"/>
        <end position="389"/>
    </location>
</feature>
<dbReference type="GO" id="GO:0004715">
    <property type="term" value="F:non-membrane spanning protein tyrosine kinase activity"/>
    <property type="evidence" value="ECO:0007669"/>
    <property type="project" value="UniProtKB-EC"/>
</dbReference>
<dbReference type="Pfam" id="PF02706">
    <property type="entry name" value="Wzz"/>
    <property type="match status" value="1"/>
</dbReference>
<dbReference type="CDD" id="cd05387">
    <property type="entry name" value="BY-kinase"/>
    <property type="match status" value="1"/>
</dbReference>
<evidence type="ECO:0000256" key="15">
    <source>
        <dbReference type="ARBA" id="ARBA00051245"/>
    </source>
</evidence>
<evidence type="ECO:0000256" key="7">
    <source>
        <dbReference type="ARBA" id="ARBA00022679"/>
    </source>
</evidence>
<evidence type="ECO:0000256" key="16">
    <source>
        <dbReference type="SAM" id="Coils"/>
    </source>
</evidence>
<dbReference type="Gene3D" id="3.40.50.300">
    <property type="entry name" value="P-loop containing nucleotide triphosphate hydrolases"/>
    <property type="match status" value="1"/>
</dbReference>
<evidence type="ECO:0000256" key="12">
    <source>
        <dbReference type="ARBA" id="ARBA00022989"/>
    </source>
</evidence>
<dbReference type="InterPro" id="IPR027417">
    <property type="entry name" value="P-loop_NTPase"/>
</dbReference>
<dbReference type="InterPro" id="IPR005702">
    <property type="entry name" value="Wzc-like_C"/>
</dbReference>
<feature type="domain" description="Polysaccharide chain length determinant N-terminal" evidence="19">
    <location>
        <begin position="19"/>
        <end position="109"/>
    </location>
</feature>
<comment type="subcellular location">
    <subcellularLocation>
        <location evidence="1">Cell inner membrane</location>
        <topology evidence="1">Multi-pass membrane protein</topology>
    </subcellularLocation>
</comment>
<keyword evidence="13 18" id="KW-0472">Membrane</keyword>
<dbReference type="STRING" id="355243.SAMN03080615_04084"/>
<keyword evidence="14" id="KW-0829">Tyrosine-protein kinase</keyword>
<dbReference type="SUPFAM" id="SSF52540">
    <property type="entry name" value="P-loop containing nucleoside triphosphate hydrolases"/>
    <property type="match status" value="1"/>
</dbReference>
<keyword evidence="8 18" id="KW-0812">Transmembrane</keyword>
<evidence type="ECO:0000256" key="3">
    <source>
        <dbReference type="ARBA" id="ARBA00008883"/>
    </source>
</evidence>
<evidence type="ECO:0000259" key="20">
    <source>
        <dbReference type="Pfam" id="PF13614"/>
    </source>
</evidence>
<feature type="domain" description="AAA" evidence="20">
    <location>
        <begin position="547"/>
        <end position="665"/>
    </location>
</feature>
<evidence type="ECO:0000256" key="4">
    <source>
        <dbReference type="ARBA" id="ARBA00011903"/>
    </source>
</evidence>
<dbReference type="Pfam" id="PF13614">
    <property type="entry name" value="AAA_31"/>
    <property type="match status" value="1"/>
</dbReference>
<dbReference type="InterPro" id="IPR032807">
    <property type="entry name" value="GNVR"/>
</dbReference>
<evidence type="ECO:0000256" key="8">
    <source>
        <dbReference type="ARBA" id="ARBA00022692"/>
    </source>
</evidence>
<accession>A0A1H9LT43</accession>
<keyword evidence="7" id="KW-0808">Transferase</keyword>
<feature type="domain" description="Tyrosine-protein kinase G-rich" evidence="21">
    <location>
        <begin position="395"/>
        <end position="466"/>
    </location>
</feature>
<comment type="catalytic activity">
    <reaction evidence="15">
        <text>L-tyrosyl-[protein] + ATP = O-phospho-L-tyrosyl-[protein] + ADP + H(+)</text>
        <dbReference type="Rhea" id="RHEA:10596"/>
        <dbReference type="Rhea" id="RHEA-COMP:10136"/>
        <dbReference type="Rhea" id="RHEA-COMP:20101"/>
        <dbReference type="ChEBI" id="CHEBI:15378"/>
        <dbReference type="ChEBI" id="CHEBI:30616"/>
        <dbReference type="ChEBI" id="CHEBI:46858"/>
        <dbReference type="ChEBI" id="CHEBI:61978"/>
        <dbReference type="ChEBI" id="CHEBI:456216"/>
        <dbReference type="EC" id="2.7.10.2"/>
    </reaction>
</comment>
<keyword evidence="23" id="KW-1185">Reference proteome</keyword>
<dbReference type="InterPro" id="IPR025669">
    <property type="entry name" value="AAA_dom"/>
</dbReference>
<keyword evidence="9" id="KW-0547">Nucleotide-binding</keyword>
<dbReference type="GO" id="GO:0042802">
    <property type="term" value="F:identical protein binding"/>
    <property type="evidence" value="ECO:0007669"/>
    <property type="project" value="UniProtKB-ARBA"/>
</dbReference>
<evidence type="ECO:0000256" key="11">
    <source>
        <dbReference type="ARBA" id="ARBA00022840"/>
    </source>
</evidence>
<evidence type="ECO:0000256" key="5">
    <source>
        <dbReference type="ARBA" id="ARBA00022475"/>
    </source>
</evidence>
<keyword evidence="5" id="KW-1003">Cell membrane</keyword>
<keyword evidence="12 18" id="KW-1133">Transmembrane helix</keyword>
<dbReference type="OrthoDB" id="9775724at2"/>